<dbReference type="GO" id="GO:0005634">
    <property type="term" value="C:nucleus"/>
    <property type="evidence" value="ECO:0007669"/>
    <property type="project" value="UniProtKB-SubCell"/>
</dbReference>
<evidence type="ECO:0000256" key="3">
    <source>
        <dbReference type="ARBA" id="ARBA00023242"/>
    </source>
</evidence>
<evidence type="ECO:0000259" key="5">
    <source>
        <dbReference type="Pfam" id="PF04824"/>
    </source>
</evidence>
<evidence type="ECO:0000259" key="6">
    <source>
        <dbReference type="Pfam" id="PF04825"/>
    </source>
</evidence>
<feature type="region of interest" description="Disordered" evidence="4">
    <location>
        <begin position="495"/>
        <end position="529"/>
    </location>
</feature>
<dbReference type="InterPro" id="IPR039781">
    <property type="entry name" value="Rad21/Rec8-like"/>
</dbReference>
<reference evidence="7" key="1">
    <citation type="submission" date="2014-08" db="EMBL/GenBank/DDBJ databases">
        <authorList>
            <person name="Sharma Rahul"/>
            <person name="Thines Marco"/>
        </authorList>
    </citation>
    <scope>NUCLEOTIDE SEQUENCE</scope>
</reference>
<evidence type="ECO:0000256" key="2">
    <source>
        <dbReference type="ARBA" id="ARBA00009870"/>
    </source>
</evidence>
<dbReference type="GO" id="GO:0003682">
    <property type="term" value="F:chromatin binding"/>
    <property type="evidence" value="ECO:0007669"/>
    <property type="project" value="TreeGrafter"/>
</dbReference>
<dbReference type="PANTHER" id="PTHR12585">
    <property type="entry name" value="SCC1 / RAD21 FAMILY MEMBER"/>
    <property type="match status" value="1"/>
</dbReference>
<feature type="compositionally biased region" description="Basic and acidic residues" evidence="4">
    <location>
        <begin position="507"/>
        <end position="529"/>
    </location>
</feature>
<dbReference type="GO" id="GO:0007062">
    <property type="term" value="P:sister chromatid cohesion"/>
    <property type="evidence" value="ECO:0007669"/>
    <property type="project" value="InterPro"/>
</dbReference>
<dbReference type="InterPro" id="IPR006909">
    <property type="entry name" value="Rad21/Rec8_C_eu"/>
</dbReference>
<dbReference type="GO" id="GO:1990414">
    <property type="term" value="P:replication-born double-strand break repair via sister chromatid exchange"/>
    <property type="evidence" value="ECO:0007669"/>
    <property type="project" value="TreeGrafter"/>
</dbReference>
<evidence type="ECO:0000313" key="7">
    <source>
        <dbReference type="EMBL" id="CED84053.1"/>
    </source>
</evidence>
<dbReference type="EMBL" id="LN483157">
    <property type="protein sequence ID" value="CED84053.1"/>
    <property type="molecule type" value="Genomic_DNA"/>
</dbReference>
<evidence type="ECO:0000256" key="4">
    <source>
        <dbReference type="SAM" id="MobiDB-lite"/>
    </source>
</evidence>
<dbReference type="AlphaFoldDB" id="A0A0F7SVP7"/>
<feature type="region of interest" description="Disordered" evidence="4">
    <location>
        <begin position="656"/>
        <end position="684"/>
    </location>
</feature>
<organism evidence="7">
    <name type="scientific">Phaffia rhodozyma</name>
    <name type="common">Yeast</name>
    <name type="synonym">Xanthophyllomyces dendrorhous</name>
    <dbReference type="NCBI Taxonomy" id="264483"/>
    <lineage>
        <taxon>Eukaryota</taxon>
        <taxon>Fungi</taxon>
        <taxon>Dikarya</taxon>
        <taxon>Basidiomycota</taxon>
        <taxon>Agaricomycotina</taxon>
        <taxon>Tremellomycetes</taxon>
        <taxon>Cystofilobasidiales</taxon>
        <taxon>Mrakiaceae</taxon>
        <taxon>Phaffia</taxon>
    </lineage>
</organism>
<feature type="region of interest" description="Disordered" evidence="4">
    <location>
        <begin position="383"/>
        <end position="408"/>
    </location>
</feature>
<dbReference type="SUPFAM" id="SSF46785">
    <property type="entry name" value="Winged helix' DNA-binding domain"/>
    <property type="match status" value="1"/>
</dbReference>
<proteinExistence type="inferred from homology"/>
<feature type="compositionally biased region" description="Low complexity" evidence="4">
    <location>
        <begin position="666"/>
        <end position="682"/>
    </location>
</feature>
<feature type="region of interest" description="Disordered" evidence="4">
    <location>
        <begin position="231"/>
        <end position="253"/>
    </location>
</feature>
<dbReference type="Gene3D" id="1.10.10.580">
    <property type="entry name" value="Structural maintenance of chromosome 1. Chain E"/>
    <property type="match status" value="1"/>
</dbReference>
<accession>A0A0F7SVP7</accession>
<comment type="subcellular location">
    <subcellularLocation>
        <location evidence="1">Nucleus</location>
    </subcellularLocation>
</comment>
<name>A0A0F7SVP7_PHARH</name>
<feature type="region of interest" description="Disordered" evidence="4">
    <location>
        <begin position="152"/>
        <end position="185"/>
    </location>
</feature>
<dbReference type="GO" id="GO:0008278">
    <property type="term" value="C:cohesin complex"/>
    <property type="evidence" value="ECO:0007669"/>
    <property type="project" value="InterPro"/>
</dbReference>
<comment type="similarity">
    <text evidence="2">Belongs to the rad21 family.</text>
</comment>
<dbReference type="InterPro" id="IPR023093">
    <property type="entry name" value="ScpA-like_C"/>
</dbReference>
<feature type="domain" description="Rad21/Rec8-like protein N-terminal" evidence="6">
    <location>
        <begin position="107"/>
        <end position="151"/>
    </location>
</feature>
<feature type="domain" description="Rad21/Rec8-like protein C-terminal eukaryotic" evidence="5">
    <location>
        <begin position="726"/>
        <end position="764"/>
    </location>
</feature>
<dbReference type="Pfam" id="PF04824">
    <property type="entry name" value="Rad21_Rec8"/>
    <property type="match status" value="1"/>
</dbReference>
<dbReference type="InterPro" id="IPR036390">
    <property type="entry name" value="WH_DNA-bd_sf"/>
</dbReference>
<dbReference type="PANTHER" id="PTHR12585:SF69">
    <property type="entry name" value="FI11703P"/>
    <property type="match status" value="1"/>
</dbReference>
<keyword evidence="3" id="KW-0539">Nucleus</keyword>
<protein>
    <submittedName>
        <fullName evidence="7">Rad21/Rec8-like protein, N-terminal</fullName>
    </submittedName>
</protein>
<dbReference type="InterPro" id="IPR006910">
    <property type="entry name" value="Rad21_Rec8_N"/>
</dbReference>
<dbReference type="Pfam" id="PF04825">
    <property type="entry name" value="Rad21_Rec8_N"/>
    <property type="match status" value="1"/>
</dbReference>
<evidence type="ECO:0000256" key="1">
    <source>
        <dbReference type="ARBA" id="ARBA00004123"/>
    </source>
</evidence>
<sequence length="765" mass="85103">MVKTSIWERKGKYGFLWLAATVGSTNRSLPKIQLVKINVSEVCREIVSGEAQGPDSALKKINDKDSAGNMLEIEIDRVGGNRKRASLDGKHMGREKRSRVIKESGRVVTMGLRLSANLLLGVARVYDLQVQATNNDASQMYLDLRSTLYDGLKSPSKSTKKGKDGAVNFDSTEEKPHNLETPNEDALGVGLEFGLAHVLEEDDWGTWRNDENHLPFSGIVSTSGNRFRADHIDDGDSDEEIPRARGARTPDRESSFRLFRGASSDLINQGPGSTSQGGYSESNFDPGMDLELGLDDLLEDDGEDFDFEGTRWGLSGQKSSSPGLDGLENSSLQEFMGEGLDYGYMTDRYDQGNQGMDDMPIDFLDIPGAPVVPGLPPILGYKRSGTDRLNSDTQEQPKSILKRAGQKSSKKKRVKLVVMDKKLNHTDAEIQEWRRSYVNKQIEQRSLNKQQEEDRLAQNRVHELLNGMPKILGLQDGGLIELVLGQQNRRRLFSDAYEPSPKRPRTQHADKTERLEDCSEVGSEHQSRVEMRPYQVPEFADEEGMGIQGYDYYPEDRNDQGEDYMSLKAYEEIDRTIFSSEGDVGTDLRLRVRTSSELPWDTSSRQGRGSSMEGVEFEAPGGMPSSSAGYLSSIADSKVDVFVSRPHRRMSSIMSAPWVNGLNDDNTQNQSQGQSQGQSQNTKRQDTQNFFAYVQDLLDELPLRSHSVSQKPSGLSIPLSTVVPIKSCTRAVAAKGFYQVLVLGTKDVVHISQPKDFGDIFIGLK</sequence>